<evidence type="ECO:0000313" key="1">
    <source>
        <dbReference type="EMBL" id="MBL0705552.1"/>
    </source>
</evidence>
<evidence type="ECO:0000313" key="2">
    <source>
        <dbReference type="Proteomes" id="UP000639051"/>
    </source>
</evidence>
<name>A0ABS1K3R0_9MICC</name>
<proteinExistence type="predicted"/>
<accession>A0ABS1K3R0</accession>
<comment type="caution">
    <text evidence="1">The sequence shown here is derived from an EMBL/GenBank/DDBJ whole genome shotgun (WGS) entry which is preliminary data.</text>
</comment>
<gene>
    <name evidence="1" type="ORF">JJE72_08540</name>
</gene>
<reference evidence="1 2" key="1">
    <citation type="submission" date="2021-01" db="EMBL/GenBank/DDBJ databases">
        <title>Genome public.</title>
        <authorList>
            <person name="Liu C."/>
            <person name="Sun Q."/>
        </authorList>
    </citation>
    <scope>NUCLEOTIDE SEQUENCE [LARGE SCALE GENOMIC DNA]</scope>
    <source>
        <strain evidence="1 2">JC656</strain>
    </source>
</reference>
<dbReference type="EMBL" id="JAERRC010000022">
    <property type="protein sequence ID" value="MBL0705552.1"/>
    <property type="molecule type" value="Genomic_DNA"/>
</dbReference>
<keyword evidence="2" id="KW-1185">Reference proteome</keyword>
<dbReference type="RefSeq" id="WP_189693869.1">
    <property type="nucleotide sequence ID" value="NZ_BNCM01000007.1"/>
</dbReference>
<dbReference type="Pfam" id="PF20212">
    <property type="entry name" value="DUF6572"/>
    <property type="match status" value="1"/>
</dbReference>
<organism evidence="1 2">
    <name type="scientific">Sinomonas cellulolyticus</name>
    <dbReference type="NCBI Taxonomy" id="2801916"/>
    <lineage>
        <taxon>Bacteria</taxon>
        <taxon>Bacillati</taxon>
        <taxon>Actinomycetota</taxon>
        <taxon>Actinomycetes</taxon>
        <taxon>Micrococcales</taxon>
        <taxon>Micrococcaceae</taxon>
        <taxon>Sinomonas</taxon>
    </lineage>
</organism>
<protein>
    <submittedName>
        <fullName evidence="1">Uncharacterized protein</fullName>
    </submittedName>
</protein>
<dbReference type="Proteomes" id="UP000639051">
    <property type="component" value="Unassembled WGS sequence"/>
</dbReference>
<dbReference type="InterPro" id="IPR046702">
    <property type="entry name" value="DUF6572"/>
</dbReference>
<sequence length="126" mass="14246">MAGVHEPNLIDLVSHHAESGEFALIMIEQRPWSDSTEQLAQLREKINTYAMFALDEGLLRMYPESAGHGLRIQLDCAGVPSRQAQELIDLATERLLVYGIRFVVNVLDRRPERDPRAIGSWRPLAP</sequence>